<feature type="domain" description="HD/PDEase" evidence="1">
    <location>
        <begin position="24"/>
        <end position="138"/>
    </location>
</feature>
<dbReference type="eggNOG" id="COG4339">
    <property type="taxonomic scope" value="Bacteria"/>
</dbReference>
<organism evidence="2 3">
    <name type="scientific">Chryseobacterium soli</name>
    <dbReference type="NCBI Taxonomy" id="445961"/>
    <lineage>
        <taxon>Bacteria</taxon>
        <taxon>Pseudomonadati</taxon>
        <taxon>Bacteroidota</taxon>
        <taxon>Flavobacteriia</taxon>
        <taxon>Flavobacteriales</taxon>
        <taxon>Weeksellaceae</taxon>
        <taxon>Chryseobacterium group</taxon>
        <taxon>Chryseobacterium</taxon>
    </lineage>
</organism>
<dbReference type="Pfam" id="PF01966">
    <property type="entry name" value="HD"/>
    <property type="match status" value="1"/>
</dbReference>
<evidence type="ECO:0000313" key="2">
    <source>
        <dbReference type="EMBL" id="KFF11112.1"/>
    </source>
</evidence>
<dbReference type="SMART" id="SM00471">
    <property type="entry name" value="HDc"/>
    <property type="match status" value="1"/>
</dbReference>
<evidence type="ECO:0000313" key="3">
    <source>
        <dbReference type="Proteomes" id="UP000028705"/>
    </source>
</evidence>
<sequence>MENIIEAVSRYVVVFLSENLSEHLSFHNIEHTYDVVRAAGEIGMQCSFSQEEMQIVQVAAWFHDCGYVNAYIGHEQESKKIAKAFLESYGCKESFIEAVLCCIESTKYPQNPSSLTEKVVCDADLYHLTKPSYAKYERALRKEFEKYLGLCYTNEEWQKENCNFLTHHQFHTDYGRKILAKFKEVNLQFLNCSEYI</sequence>
<dbReference type="InterPro" id="IPR003607">
    <property type="entry name" value="HD/PDEase_dom"/>
</dbReference>
<dbReference type="Proteomes" id="UP000028705">
    <property type="component" value="Unassembled WGS sequence"/>
</dbReference>
<evidence type="ECO:0000259" key="1">
    <source>
        <dbReference type="SMART" id="SM00471"/>
    </source>
</evidence>
<comment type="caution">
    <text evidence="2">The sequence shown here is derived from an EMBL/GenBank/DDBJ whole genome shotgun (WGS) entry which is preliminary data.</text>
</comment>
<dbReference type="AlphaFoldDB" id="A0A086A348"/>
<name>A0A086A348_9FLAO</name>
<gene>
    <name evidence="2" type="ORF">IW15_18345</name>
</gene>
<proteinExistence type="predicted"/>
<dbReference type="STRING" id="445961.IW15_18345"/>
<dbReference type="EMBL" id="JPRH01000008">
    <property type="protein sequence ID" value="KFF11112.1"/>
    <property type="molecule type" value="Genomic_DNA"/>
</dbReference>
<protein>
    <recommendedName>
        <fullName evidence="1">HD/PDEase domain-containing protein</fullName>
    </recommendedName>
</protein>
<dbReference type="Gene3D" id="1.10.3210.10">
    <property type="entry name" value="Hypothetical protein af1432"/>
    <property type="match status" value="1"/>
</dbReference>
<dbReference type="SUPFAM" id="SSF109604">
    <property type="entry name" value="HD-domain/PDEase-like"/>
    <property type="match status" value="1"/>
</dbReference>
<reference evidence="2 3" key="1">
    <citation type="submission" date="2014-07" db="EMBL/GenBank/DDBJ databases">
        <title>Genome of Chryseobacterium soli DSM 19298.</title>
        <authorList>
            <person name="Stropko S.J."/>
            <person name="Pipes S.E."/>
            <person name="Newman J."/>
        </authorList>
    </citation>
    <scope>NUCLEOTIDE SEQUENCE [LARGE SCALE GENOMIC DNA]</scope>
    <source>
        <strain evidence="2 3">DSM 19298</strain>
    </source>
</reference>
<dbReference type="CDD" id="cd00077">
    <property type="entry name" value="HDc"/>
    <property type="match status" value="1"/>
</dbReference>
<dbReference type="RefSeq" id="WP_051882173.1">
    <property type="nucleotide sequence ID" value="NZ_JPRH01000008.1"/>
</dbReference>
<accession>A0A086A348</accession>
<keyword evidence="3" id="KW-1185">Reference proteome</keyword>
<dbReference type="OrthoDB" id="5728337at2"/>
<dbReference type="InterPro" id="IPR006674">
    <property type="entry name" value="HD_domain"/>
</dbReference>